<evidence type="ECO:0000313" key="3">
    <source>
        <dbReference type="Proteomes" id="UP000614058"/>
    </source>
</evidence>
<dbReference type="Proteomes" id="UP000614058">
    <property type="component" value="Unassembled WGS sequence"/>
</dbReference>
<comment type="caution">
    <text evidence="2">The sequence shown here is derived from an EMBL/GenBank/DDBJ whole genome shotgun (WGS) entry which is preliminary data.</text>
</comment>
<sequence>MASISVRNLSDETYRALKLRAAMAGRSTEAEIRLILNQAIQPKQTVKLGSLLTQIGQEIGGVDFGNLRETNTDTEVLF</sequence>
<feature type="domain" description="Antitoxin FitA-like ribbon-helix-helix" evidence="1">
    <location>
        <begin position="2"/>
        <end position="39"/>
    </location>
</feature>
<dbReference type="SUPFAM" id="SSF47598">
    <property type="entry name" value="Ribbon-helix-helix"/>
    <property type="match status" value="1"/>
</dbReference>
<dbReference type="Gene3D" id="1.10.1220.10">
    <property type="entry name" value="Met repressor-like"/>
    <property type="match status" value="1"/>
</dbReference>
<dbReference type="Pfam" id="PF22513">
    <property type="entry name" value="FitA-like_RHH"/>
    <property type="match status" value="1"/>
</dbReference>
<keyword evidence="3" id="KW-1185">Reference proteome</keyword>
<dbReference type="InterPro" id="IPR013321">
    <property type="entry name" value="Arc_rbn_hlx_hlx"/>
</dbReference>
<dbReference type="InterPro" id="IPR053853">
    <property type="entry name" value="FitA-like_RHH"/>
</dbReference>
<reference evidence="2 3" key="1">
    <citation type="journal article" date="2021" name="Pathogens">
        <title>Isolation and Characterization of Kingella bonacorsii sp. nov., A Novel Kingella Species Detected in a Stable Periodontitis Subject.</title>
        <authorList>
            <person name="Antezack A."/>
            <person name="Boxberger M."/>
            <person name="Rolland C."/>
            <person name="Monnet-Corti V."/>
            <person name="La Scola B."/>
        </authorList>
    </citation>
    <scope>NUCLEOTIDE SEQUENCE [LARGE SCALE GENOMIC DNA]</scope>
    <source>
        <strain evidence="2 3">Marseille-Q4569</strain>
    </source>
</reference>
<dbReference type="RefSeq" id="WP_200522037.1">
    <property type="nucleotide sequence ID" value="NZ_JAEHNZ010000002.1"/>
</dbReference>
<evidence type="ECO:0000259" key="1">
    <source>
        <dbReference type="Pfam" id="PF22513"/>
    </source>
</evidence>
<evidence type="ECO:0000313" key="2">
    <source>
        <dbReference type="EMBL" id="MBK0395920.1"/>
    </source>
</evidence>
<dbReference type="InterPro" id="IPR010985">
    <property type="entry name" value="Ribbon_hlx_hlx"/>
</dbReference>
<name>A0ABS1BSR1_9NEIS</name>
<proteinExistence type="predicted"/>
<accession>A0ABS1BSR1</accession>
<organism evidence="2 3">
    <name type="scientific">Kingella bonacorsii</name>
    <dbReference type="NCBI Taxonomy" id="2796361"/>
    <lineage>
        <taxon>Bacteria</taxon>
        <taxon>Pseudomonadati</taxon>
        <taxon>Pseudomonadota</taxon>
        <taxon>Betaproteobacteria</taxon>
        <taxon>Neisseriales</taxon>
        <taxon>Neisseriaceae</taxon>
        <taxon>Kingella</taxon>
    </lineage>
</organism>
<gene>
    <name evidence="2" type="ORF">JDW22_04815</name>
</gene>
<protein>
    <submittedName>
        <fullName evidence="2">Antitoxin</fullName>
    </submittedName>
</protein>
<dbReference type="EMBL" id="JAEHNZ010000002">
    <property type="protein sequence ID" value="MBK0395920.1"/>
    <property type="molecule type" value="Genomic_DNA"/>
</dbReference>